<sequence>MKLSFEVIEVLDAIDRAGTFAEAAVLLHRVPSALTYLVKKAEADLGVALFDRNGRRAQMTEAGRLLVEDGRHLLRAGQDLESKVRSVHAGWEAELRLCVDDILPLPSLWPHVRAFYELKMTTRLRLSTEVLGGVWDALVTGRTDIAIGAAGEPPHAPNIAARPIGLLRHVFVVAPYHPLAANEKPLDSSAISSHRGVVISDTSRELEPRSVAIHDGQPVIVVPNLAAKIDLLCEGIAVGMLPAPVADELIRQGKLVERQVTGVRAHTNCYLGWREDKTGRASRWWIERLDQIDLITGLFSARGIAT</sequence>
<gene>
    <name evidence="6" type="ORF">DT99_34740</name>
</gene>
<proteinExistence type="inferred from homology"/>
<dbReference type="GO" id="GO:0000976">
    <property type="term" value="F:transcription cis-regulatory region binding"/>
    <property type="evidence" value="ECO:0007669"/>
    <property type="project" value="TreeGrafter"/>
</dbReference>
<dbReference type="PANTHER" id="PTHR30126:SF4">
    <property type="entry name" value="LYSR FAMILY TRANSCRIPTIONAL REGULATOR"/>
    <property type="match status" value="1"/>
</dbReference>
<dbReference type="GO" id="GO:0003700">
    <property type="term" value="F:DNA-binding transcription factor activity"/>
    <property type="evidence" value="ECO:0007669"/>
    <property type="project" value="InterPro"/>
</dbReference>
<dbReference type="InterPro" id="IPR036390">
    <property type="entry name" value="WH_DNA-bd_sf"/>
</dbReference>
<evidence type="ECO:0000259" key="5">
    <source>
        <dbReference type="PROSITE" id="PS50931"/>
    </source>
</evidence>
<comment type="caution">
    <text evidence="6">The sequence shown here is derived from an EMBL/GenBank/DDBJ whole genome shotgun (WGS) entry which is preliminary data.</text>
</comment>
<dbReference type="OrthoDB" id="5293066at2"/>
<keyword evidence="2" id="KW-0805">Transcription regulation</keyword>
<keyword evidence="4" id="KW-0804">Transcription</keyword>
<dbReference type="Gene3D" id="1.10.10.10">
    <property type="entry name" value="Winged helix-like DNA-binding domain superfamily/Winged helix DNA-binding domain"/>
    <property type="match status" value="1"/>
</dbReference>
<dbReference type="Gene3D" id="3.40.190.290">
    <property type="match status" value="1"/>
</dbReference>
<dbReference type="Pfam" id="PF03466">
    <property type="entry name" value="LysR_substrate"/>
    <property type="match status" value="1"/>
</dbReference>
<dbReference type="PROSITE" id="PS50931">
    <property type="entry name" value="HTH_LYSR"/>
    <property type="match status" value="1"/>
</dbReference>
<evidence type="ECO:0000256" key="4">
    <source>
        <dbReference type="ARBA" id="ARBA00023163"/>
    </source>
</evidence>
<dbReference type="SUPFAM" id="SSF53850">
    <property type="entry name" value="Periplasmic binding protein-like II"/>
    <property type="match status" value="1"/>
</dbReference>
<reference evidence="6" key="1">
    <citation type="submission" date="2014-04" db="EMBL/GenBank/DDBJ databases">
        <title>In planta biocontrol of soil-borne Fusarium wilt of banana through a plant endophytic bacterium, Burkholderia cenocepacia 869T2.</title>
        <authorList>
            <person name="Ho Y.-N."/>
            <person name="Chiang H.-M."/>
            <person name="Chao C.-P."/>
            <person name="Su C.-C."/>
            <person name="Hsu H.-F."/>
            <person name="Guo C.-T."/>
            <person name="Hsieh J.-L."/>
            <person name="Huang C.-C."/>
        </authorList>
    </citation>
    <scope>NUCLEOTIDE SEQUENCE [LARGE SCALE GENOMIC DNA]</scope>
    <source>
        <strain evidence="6">869T2</strain>
    </source>
</reference>
<evidence type="ECO:0000256" key="1">
    <source>
        <dbReference type="ARBA" id="ARBA00009437"/>
    </source>
</evidence>
<dbReference type="PANTHER" id="PTHR30126">
    <property type="entry name" value="HTH-TYPE TRANSCRIPTIONAL REGULATOR"/>
    <property type="match status" value="1"/>
</dbReference>
<keyword evidence="3" id="KW-0238">DNA-binding</keyword>
<evidence type="ECO:0000256" key="3">
    <source>
        <dbReference type="ARBA" id="ARBA00023125"/>
    </source>
</evidence>
<dbReference type="InterPro" id="IPR005119">
    <property type="entry name" value="LysR_subst-bd"/>
</dbReference>
<organism evidence="6">
    <name type="scientific">Burkholderia cenocepacia</name>
    <dbReference type="NCBI Taxonomy" id="95486"/>
    <lineage>
        <taxon>Bacteria</taxon>
        <taxon>Pseudomonadati</taxon>
        <taxon>Pseudomonadota</taxon>
        <taxon>Betaproteobacteria</taxon>
        <taxon>Burkholderiales</taxon>
        <taxon>Burkholderiaceae</taxon>
        <taxon>Burkholderia</taxon>
        <taxon>Burkholderia cepacia complex</taxon>
    </lineage>
</organism>
<dbReference type="EMBL" id="JJOA01000076">
    <property type="protein sequence ID" value="KEA54875.1"/>
    <property type="molecule type" value="Genomic_DNA"/>
</dbReference>
<evidence type="ECO:0000256" key="2">
    <source>
        <dbReference type="ARBA" id="ARBA00023015"/>
    </source>
</evidence>
<accession>A0A071M2X5</accession>
<protein>
    <submittedName>
        <fullName evidence="6">LysR family transcriptional regulator</fullName>
    </submittedName>
</protein>
<evidence type="ECO:0000313" key="6">
    <source>
        <dbReference type="EMBL" id="KEA54875.1"/>
    </source>
</evidence>
<feature type="domain" description="HTH lysR-type" evidence="5">
    <location>
        <begin position="3"/>
        <end position="60"/>
    </location>
</feature>
<comment type="similarity">
    <text evidence="1">Belongs to the LysR transcriptional regulatory family.</text>
</comment>
<dbReference type="Pfam" id="PF00126">
    <property type="entry name" value="HTH_1"/>
    <property type="match status" value="1"/>
</dbReference>
<dbReference type="AlphaFoldDB" id="A0A071M2X5"/>
<dbReference type="InterPro" id="IPR000847">
    <property type="entry name" value="LysR_HTH_N"/>
</dbReference>
<dbReference type="SUPFAM" id="SSF46785">
    <property type="entry name" value="Winged helix' DNA-binding domain"/>
    <property type="match status" value="1"/>
</dbReference>
<name>A0A071M2X5_9BURK</name>
<dbReference type="InterPro" id="IPR036388">
    <property type="entry name" value="WH-like_DNA-bd_sf"/>
</dbReference>